<dbReference type="Proteomes" id="UP000836387">
    <property type="component" value="Unassembled WGS sequence"/>
</dbReference>
<gene>
    <name evidence="1" type="ORF">CRV2_00008453</name>
</gene>
<reference evidence="1" key="1">
    <citation type="submission" date="2020-04" db="EMBL/GenBank/DDBJ databases">
        <authorList>
            <person name="Broberg M."/>
        </authorList>
    </citation>
    <scope>NUCLEOTIDE SEQUENCE</scope>
</reference>
<evidence type="ECO:0000313" key="2">
    <source>
        <dbReference type="Proteomes" id="UP000836387"/>
    </source>
</evidence>
<protein>
    <submittedName>
        <fullName evidence="1">Uncharacterized protein</fullName>
    </submittedName>
</protein>
<keyword evidence="2" id="KW-1185">Reference proteome</keyword>
<reference evidence="1" key="2">
    <citation type="submission" date="2021-10" db="EMBL/GenBank/DDBJ databases">
        <authorList>
            <person name="Piombo E."/>
        </authorList>
    </citation>
    <scope>NUCLEOTIDE SEQUENCE</scope>
</reference>
<comment type="caution">
    <text evidence="1">The sequence shown here is derived from an EMBL/GenBank/DDBJ whole genome shotgun (WGS) entry which is preliminary data.</text>
</comment>
<evidence type="ECO:0000313" key="1">
    <source>
        <dbReference type="EMBL" id="CAG9956542.1"/>
    </source>
</evidence>
<sequence>MLEYLVNDNIESIFQREWLARRLLFERSCWDDAKSFRHWACSHLEYSIGDDELRKQRKNLTVRAANNDREQGREI</sequence>
<organism evidence="1 2">
    <name type="scientific">Clonostachys rosea f. rosea IK726</name>
    <dbReference type="NCBI Taxonomy" id="1349383"/>
    <lineage>
        <taxon>Eukaryota</taxon>
        <taxon>Fungi</taxon>
        <taxon>Dikarya</taxon>
        <taxon>Ascomycota</taxon>
        <taxon>Pezizomycotina</taxon>
        <taxon>Sordariomycetes</taxon>
        <taxon>Hypocreomycetidae</taxon>
        <taxon>Hypocreales</taxon>
        <taxon>Bionectriaceae</taxon>
        <taxon>Clonostachys</taxon>
    </lineage>
</organism>
<proteinExistence type="predicted"/>
<accession>A0ACA9UTC3</accession>
<name>A0ACA9UTC3_BIOOC</name>
<dbReference type="EMBL" id="CADEHS020000645">
    <property type="protein sequence ID" value="CAG9956542.1"/>
    <property type="molecule type" value="Genomic_DNA"/>
</dbReference>